<gene>
    <name evidence="2" type="ORF">R55214_HHFBAMCI_01184</name>
</gene>
<reference evidence="2 3" key="1">
    <citation type="submission" date="2023-10" db="EMBL/GenBank/DDBJ databases">
        <authorList>
            <person name="Botero Cardona J."/>
        </authorList>
    </citation>
    <scope>NUCLEOTIDE SEQUENCE [LARGE SCALE GENOMIC DNA]</scope>
    <source>
        <strain evidence="2 3">R-55214</strain>
    </source>
</reference>
<name>A0ABM9MY91_9LACO</name>
<dbReference type="SUPFAM" id="SSF46689">
    <property type="entry name" value="Homeodomain-like"/>
    <property type="match status" value="1"/>
</dbReference>
<keyword evidence="3" id="KW-1185">Reference proteome</keyword>
<evidence type="ECO:0000259" key="1">
    <source>
        <dbReference type="Pfam" id="PF14278"/>
    </source>
</evidence>
<dbReference type="PANTHER" id="PTHR43479:SF11">
    <property type="entry name" value="ACREF_ENVCD OPERON REPRESSOR-RELATED"/>
    <property type="match status" value="1"/>
</dbReference>
<dbReference type="InterPro" id="IPR039532">
    <property type="entry name" value="TetR_C_Firmicutes"/>
</dbReference>
<dbReference type="EMBL" id="CAUZMB010000007">
    <property type="protein sequence ID" value="CAK1248472.1"/>
    <property type="molecule type" value="Genomic_DNA"/>
</dbReference>
<proteinExistence type="predicted"/>
<dbReference type="InterPro" id="IPR009057">
    <property type="entry name" value="Homeodomain-like_sf"/>
</dbReference>
<dbReference type="Gene3D" id="1.10.357.10">
    <property type="entry name" value="Tetracycline Repressor, domain 2"/>
    <property type="match status" value="1"/>
</dbReference>
<dbReference type="Pfam" id="PF14278">
    <property type="entry name" value="TetR_C_8"/>
    <property type="match status" value="1"/>
</dbReference>
<sequence length="194" mass="23043">MIFSQADIQIINAFLEISRNKSNFSDVSMSTIAKKVGISRQALYQSHFHNTDEIIRALYFYVDQDIYNRMLFVIKKNKNKKNIMELLIREATSLIYKNSYIFKILYSKHHDSSWVLFIEEHYSRILLPILEKRNNNQSTFIPVGMQAKFIIHNFIGLISIWMHQEKPELPEEYAEKIIYLFKTSAEQLIKLDNK</sequence>
<comment type="caution">
    <text evidence="2">The sequence shown here is derived from an EMBL/GenBank/DDBJ whole genome shotgun (WGS) entry which is preliminary data.</text>
</comment>
<protein>
    <submittedName>
        <fullName evidence="2">AcrR family</fullName>
    </submittedName>
</protein>
<dbReference type="Proteomes" id="UP001314166">
    <property type="component" value="Unassembled WGS sequence"/>
</dbReference>
<evidence type="ECO:0000313" key="3">
    <source>
        <dbReference type="Proteomes" id="UP001314166"/>
    </source>
</evidence>
<organism evidence="2 3">
    <name type="scientific">Fructobacillus evanidus</name>
    <dbReference type="NCBI Taxonomy" id="3064281"/>
    <lineage>
        <taxon>Bacteria</taxon>
        <taxon>Bacillati</taxon>
        <taxon>Bacillota</taxon>
        <taxon>Bacilli</taxon>
        <taxon>Lactobacillales</taxon>
        <taxon>Lactobacillaceae</taxon>
        <taxon>Fructobacillus</taxon>
    </lineage>
</organism>
<dbReference type="RefSeq" id="WP_338344510.1">
    <property type="nucleotide sequence ID" value="NZ_CAUZLM010000006.1"/>
</dbReference>
<dbReference type="PANTHER" id="PTHR43479">
    <property type="entry name" value="ACREF/ENVCD OPERON REPRESSOR-RELATED"/>
    <property type="match status" value="1"/>
</dbReference>
<evidence type="ECO:0000313" key="2">
    <source>
        <dbReference type="EMBL" id="CAK1248472.1"/>
    </source>
</evidence>
<accession>A0ABM9MY91</accession>
<dbReference type="InterPro" id="IPR050624">
    <property type="entry name" value="HTH-type_Tx_Regulator"/>
</dbReference>
<feature type="domain" description="Transcriptional regulator TetR C-terminal Firmicutes type" evidence="1">
    <location>
        <begin position="89"/>
        <end position="181"/>
    </location>
</feature>